<comment type="caution">
    <text evidence="3">The sequence shown here is derived from an EMBL/GenBank/DDBJ whole genome shotgun (WGS) entry which is preliminary data.</text>
</comment>
<reference evidence="3" key="2">
    <citation type="submission" date="2020-09" db="EMBL/GenBank/DDBJ databases">
        <authorList>
            <person name="Sun Q."/>
            <person name="Zhou Y."/>
        </authorList>
    </citation>
    <scope>NUCLEOTIDE SEQUENCE</scope>
    <source>
        <strain evidence="3">CGMCC 1.12921</strain>
    </source>
</reference>
<proteinExistence type="predicted"/>
<dbReference type="RefSeq" id="WP_188158238.1">
    <property type="nucleotide sequence ID" value="NZ_BMGH01000001.1"/>
</dbReference>
<feature type="signal peptide" evidence="1">
    <location>
        <begin position="1"/>
        <end position="18"/>
    </location>
</feature>
<dbReference type="SUPFAM" id="SSF56925">
    <property type="entry name" value="OMPA-like"/>
    <property type="match status" value="1"/>
</dbReference>
<dbReference type="Proteomes" id="UP000613582">
    <property type="component" value="Unassembled WGS sequence"/>
</dbReference>
<organism evidence="3 4">
    <name type="scientific">Aquisalinus flavus</name>
    <dbReference type="NCBI Taxonomy" id="1526572"/>
    <lineage>
        <taxon>Bacteria</taxon>
        <taxon>Pseudomonadati</taxon>
        <taxon>Pseudomonadota</taxon>
        <taxon>Alphaproteobacteria</taxon>
        <taxon>Parvularculales</taxon>
        <taxon>Parvularculaceae</taxon>
        <taxon>Aquisalinus</taxon>
    </lineage>
</organism>
<sequence length="391" mass="41874">MMRTAHFFALMIAAVSMAACQSAGGGGTPTPTLPVLDGSGNVAPPSNFILTDISYAHPSNGDGVDQTFAVAATTMRLGVSQNGALSLRESVRGSFADGNTMSYDKDMQTFTFDISSGDVTLSETFRNVILSIPDAETTGWEYSDEAIVISSRPDLFGFGADFDGNPAAVDGFLIGLEDSEEEEDQERLTNLQDRVADYLSDRDFFTYESNGVIYSHLRLNNFATTTNYTSLGIWYDQTAADEASYGVAVFGLPTPRYEVPRTGTASYAAAMAGHILQNNNTQFLTGSINFDFDFTAQTMAFTMDADIAETGINGRTDYFDYDTFTGSGNVYVDTFLGDFVSDSDDSIIGELEGAFFGADADEVAGTFVFGNENVHGIGGFVGSNPDATSQQ</sequence>
<dbReference type="PROSITE" id="PS51257">
    <property type="entry name" value="PROKAR_LIPOPROTEIN"/>
    <property type="match status" value="1"/>
</dbReference>
<evidence type="ECO:0000256" key="1">
    <source>
        <dbReference type="SAM" id="SignalP"/>
    </source>
</evidence>
<protein>
    <recommendedName>
        <fullName evidence="2">Transferrin-binding protein B C-lobe/N-lobe beta-barrel domain-containing protein</fullName>
    </recommendedName>
</protein>
<dbReference type="AlphaFoldDB" id="A0A8J2Y7F4"/>
<dbReference type="InterPro" id="IPR011250">
    <property type="entry name" value="OMP/PagP_B-barrel"/>
</dbReference>
<evidence type="ECO:0000313" key="4">
    <source>
        <dbReference type="Proteomes" id="UP000613582"/>
    </source>
</evidence>
<dbReference type="Pfam" id="PF01298">
    <property type="entry name" value="TbpB_B_D"/>
    <property type="match status" value="1"/>
</dbReference>
<reference evidence="3" key="1">
    <citation type="journal article" date="2014" name="Int. J. Syst. Evol. Microbiol.">
        <title>Complete genome sequence of Corynebacterium casei LMG S-19264T (=DSM 44701T), isolated from a smear-ripened cheese.</title>
        <authorList>
            <consortium name="US DOE Joint Genome Institute (JGI-PGF)"/>
            <person name="Walter F."/>
            <person name="Albersmeier A."/>
            <person name="Kalinowski J."/>
            <person name="Ruckert C."/>
        </authorList>
    </citation>
    <scope>NUCLEOTIDE SEQUENCE</scope>
    <source>
        <strain evidence="3">CGMCC 1.12921</strain>
    </source>
</reference>
<gene>
    <name evidence="3" type="ORF">GCM10011342_23460</name>
</gene>
<keyword evidence="1" id="KW-0732">Signal</keyword>
<accession>A0A8J2Y7F4</accession>
<dbReference type="Gene3D" id="2.40.160.90">
    <property type="match status" value="1"/>
</dbReference>
<evidence type="ECO:0000313" key="3">
    <source>
        <dbReference type="EMBL" id="GGD14020.1"/>
    </source>
</evidence>
<keyword evidence="4" id="KW-1185">Reference proteome</keyword>
<dbReference type="InterPro" id="IPR001677">
    <property type="entry name" value="TbpB_B_D"/>
</dbReference>
<name>A0A8J2Y7F4_9PROT</name>
<feature type="chain" id="PRO_5035181302" description="Transferrin-binding protein B C-lobe/N-lobe beta-barrel domain-containing protein" evidence="1">
    <location>
        <begin position="19"/>
        <end position="391"/>
    </location>
</feature>
<feature type="domain" description="Transferrin-binding protein B C-lobe/N-lobe beta-barrel" evidence="2">
    <location>
        <begin position="259"/>
        <end position="377"/>
    </location>
</feature>
<dbReference type="EMBL" id="BMGH01000001">
    <property type="protein sequence ID" value="GGD14020.1"/>
    <property type="molecule type" value="Genomic_DNA"/>
</dbReference>
<evidence type="ECO:0000259" key="2">
    <source>
        <dbReference type="Pfam" id="PF01298"/>
    </source>
</evidence>